<sequence length="109" mass="11943">TKKLKADFETIASHADTNLKALHDAEEMHRQKQTDLQATHKQERKKDAALIKDLRRMLQQAVDHGGVESPGLVVNGNGNGNGSVGGALPYSFEKLLSSTASPTMEKYDR</sequence>
<dbReference type="GeneID" id="25903038"/>
<feature type="non-terminal residue" evidence="2">
    <location>
        <position position="1"/>
    </location>
</feature>
<reference evidence="2 3" key="1">
    <citation type="submission" date="2011-02" db="EMBL/GenBank/DDBJ databases">
        <title>The Genome Sequence of Sphaeroforma arctica JP610.</title>
        <authorList>
            <consortium name="The Broad Institute Genome Sequencing Platform"/>
            <person name="Russ C."/>
            <person name="Cuomo C."/>
            <person name="Young S.K."/>
            <person name="Zeng Q."/>
            <person name="Gargeya S."/>
            <person name="Alvarado L."/>
            <person name="Berlin A."/>
            <person name="Chapman S.B."/>
            <person name="Chen Z."/>
            <person name="Freedman E."/>
            <person name="Gellesch M."/>
            <person name="Goldberg J."/>
            <person name="Griggs A."/>
            <person name="Gujja S."/>
            <person name="Heilman E."/>
            <person name="Heiman D."/>
            <person name="Howarth C."/>
            <person name="Mehta T."/>
            <person name="Neiman D."/>
            <person name="Pearson M."/>
            <person name="Roberts A."/>
            <person name="Saif S."/>
            <person name="Shea T."/>
            <person name="Shenoy N."/>
            <person name="Sisk P."/>
            <person name="Stolte C."/>
            <person name="Sykes S."/>
            <person name="White J."/>
            <person name="Yandava C."/>
            <person name="Burger G."/>
            <person name="Gray M.W."/>
            <person name="Holland P.W.H."/>
            <person name="King N."/>
            <person name="Lang F.B.F."/>
            <person name="Roger A.J."/>
            <person name="Ruiz-Trillo I."/>
            <person name="Haas B."/>
            <person name="Nusbaum C."/>
            <person name="Birren B."/>
        </authorList>
    </citation>
    <scope>NUCLEOTIDE SEQUENCE [LARGE SCALE GENOMIC DNA]</scope>
    <source>
        <strain evidence="2 3">JP610</strain>
    </source>
</reference>
<dbReference type="RefSeq" id="XP_014159177.1">
    <property type="nucleotide sequence ID" value="XM_014303702.1"/>
</dbReference>
<dbReference type="EMBL" id="KQ241711">
    <property type="protein sequence ID" value="KNC85275.1"/>
    <property type="molecule type" value="Genomic_DNA"/>
</dbReference>
<name>A0A0L0G8E8_9EUKA</name>
<proteinExistence type="predicted"/>
<dbReference type="AlphaFoldDB" id="A0A0L0G8E8"/>
<evidence type="ECO:0000313" key="3">
    <source>
        <dbReference type="Proteomes" id="UP000054560"/>
    </source>
</evidence>
<dbReference type="Proteomes" id="UP000054560">
    <property type="component" value="Unassembled WGS sequence"/>
</dbReference>
<gene>
    <name evidence="2" type="ORF">SARC_02534</name>
</gene>
<evidence type="ECO:0000313" key="2">
    <source>
        <dbReference type="EMBL" id="KNC85275.1"/>
    </source>
</evidence>
<accession>A0A0L0G8E8</accession>
<evidence type="ECO:0000256" key="1">
    <source>
        <dbReference type="SAM" id="MobiDB-lite"/>
    </source>
</evidence>
<feature type="region of interest" description="Disordered" evidence="1">
    <location>
        <begin position="66"/>
        <end position="88"/>
    </location>
</feature>
<organism evidence="2 3">
    <name type="scientific">Sphaeroforma arctica JP610</name>
    <dbReference type="NCBI Taxonomy" id="667725"/>
    <lineage>
        <taxon>Eukaryota</taxon>
        <taxon>Ichthyosporea</taxon>
        <taxon>Ichthyophonida</taxon>
        <taxon>Sphaeroforma</taxon>
    </lineage>
</organism>
<protein>
    <submittedName>
        <fullName evidence="2">Uncharacterized protein</fullName>
    </submittedName>
</protein>
<keyword evidence="3" id="KW-1185">Reference proteome</keyword>